<proteinExistence type="predicted"/>
<reference evidence="7" key="4">
    <citation type="submission" date="2025-09" db="UniProtKB">
        <authorList>
            <consortium name="Ensembl"/>
        </authorList>
    </citation>
    <scope>IDENTIFICATION</scope>
    <source>
        <strain evidence="7">C57BL/6J</strain>
    </source>
</reference>
<protein>
    <submittedName>
        <fullName evidence="7">Submaxillary gland androgen regulated protein 2 like</fullName>
    </submittedName>
</protein>
<feature type="chain" id="PRO_5003245571" evidence="6">
    <location>
        <begin position="23"/>
        <end position="131"/>
    </location>
</feature>
<dbReference type="VEuPathDB" id="HostDB:ENSMUSG00000090302"/>
<comment type="subcellular location">
    <subcellularLocation>
        <location evidence="2">Secreted</location>
    </subcellularLocation>
</comment>
<evidence type="ECO:0000256" key="2">
    <source>
        <dbReference type="ARBA" id="ARBA00004613"/>
    </source>
</evidence>
<dbReference type="PANTHER" id="PTHR14179">
    <property type="entry name" value="SMR1-RELATED"/>
    <property type="match status" value="1"/>
</dbReference>
<dbReference type="Pfam" id="PF15621">
    <property type="entry name" value="PROL5-SMR"/>
    <property type="match status" value="1"/>
</dbReference>
<dbReference type="GeneTree" id="ENSGT00940000164646"/>
<name>E9Q079_MOUSE</name>
<sequence>MKPLYVVFGLWLLIGCFLSGECHRGPRGQRDPRKPLAPSTHHPHSRHTQPDPKHGQFGLPPFLPMSSGFGKTSSFTLYSPSFEVKVQPPSYTVHILGSILGQMRAISPQRNSPARPPPTVKANTIPETIAE</sequence>
<dbReference type="FunCoup" id="E9Q079">
    <property type="interactions" value="14"/>
</dbReference>
<evidence type="ECO:0000313" key="9">
    <source>
        <dbReference type="Proteomes" id="UP000000589"/>
    </source>
</evidence>
<evidence type="ECO:0000256" key="6">
    <source>
        <dbReference type="SAM" id="SignalP"/>
    </source>
</evidence>
<dbReference type="Ensembl" id="ENSMUST00000169154.2">
    <property type="protein sequence ID" value="ENSMUSP00000132464.2"/>
    <property type="gene ID" value="ENSMUSG00000090302.2"/>
</dbReference>
<evidence type="ECO:0000256" key="4">
    <source>
        <dbReference type="ARBA" id="ARBA00022729"/>
    </source>
</evidence>
<dbReference type="CTD" id="665615"/>
<comment type="function">
    <text evidence="1">May play a role in protection or detoxification.</text>
</comment>
<feature type="compositionally biased region" description="Polar residues" evidence="5">
    <location>
        <begin position="121"/>
        <end position="131"/>
    </location>
</feature>
<reference evidence="7 9" key="2">
    <citation type="journal article" date="2011" name="PLoS Biol.">
        <title>Modernizing reference genome assemblies.</title>
        <authorList>
            <person name="Church D.M."/>
            <person name="Schneider V.A."/>
            <person name="Graves T."/>
            <person name="Auger K."/>
            <person name="Cunningham F."/>
            <person name="Bouk N."/>
            <person name="Chen H.C."/>
            <person name="Agarwala R."/>
            <person name="McLaren W.M."/>
            <person name="Ritchie G.R."/>
            <person name="Albracht D."/>
            <person name="Kremitzki M."/>
            <person name="Rock S."/>
            <person name="Kotkiewicz H."/>
            <person name="Kremitzki C."/>
            <person name="Wollam A."/>
            <person name="Trani L."/>
            <person name="Fulton L."/>
            <person name="Fulton R."/>
            <person name="Matthews L."/>
            <person name="Whitehead S."/>
            <person name="Chow W."/>
            <person name="Torrance J."/>
            <person name="Dunn M."/>
            <person name="Harden G."/>
            <person name="Threadgold G."/>
            <person name="Wood J."/>
            <person name="Collins J."/>
            <person name="Heath P."/>
            <person name="Griffiths G."/>
            <person name="Pelan S."/>
            <person name="Grafham D."/>
            <person name="Eichler E.E."/>
            <person name="Weinstock G."/>
            <person name="Mardis E.R."/>
            <person name="Wilson R.K."/>
            <person name="Howe K."/>
            <person name="Flicek P."/>
            <person name="Hubbard T."/>
        </authorList>
    </citation>
    <scope>NUCLEOTIDE SEQUENCE [LARGE SCALE GENOMIC DNA]</scope>
    <source>
        <strain evidence="7 9">C57BL/6J</strain>
    </source>
</reference>
<reference evidence="7 9" key="1">
    <citation type="journal article" date="2009" name="PLoS Biol.">
        <title>Lineage-specific biology revealed by a finished genome assembly of the mouse.</title>
        <authorList>
            <consortium name="Mouse Genome Sequencing Consortium"/>
            <person name="Church D.M."/>
            <person name="Goodstadt L."/>
            <person name="Hillier L.W."/>
            <person name="Zody M.C."/>
            <person name="Goldstein S."/>
            <person name="She X."/>
            <person name="Bult C.J."/>
            <person name="Agarwala R."/>
            <person name="Cherry J.L."/>
            <person name="DiCuccio M."/>
            <person name="Hlavina W."/>
            <person name="Kapustin Y."/>
            <person name="Meric P."/>
            <person name="Maglott D."/>
            <person name="Birtle Z."/>
            <person name="Marques A.C."/>
            <person name="Graves T."/>
            <person name="Zhou S."/>
            <person name="Teague B."/>
            <person name="Potamousis K."/>
            <person name="Churas C."/>
            <person name="Place M."/>
            <person name="Herschleb J."/>
            <person name="Runnheim R."/>
            <person name="Forrest D."/>
            <person name="Amos-Landgraf J."/>
            <person name="Schwartz D.C."/>
            <person name="Cheng Z."/>
            <person name="Lindblad-Toh K."/>
            <person name="Eichler E.E."/>
            <person name="Ponting C.P."/>
        </authorList>
    </citation>
    <scope>NUCLEOTIDE SEQUENCE [LARGE SCALE GENOMIC DNA]</scope>
    <source>
        <strain evidence="7 9">C57BL/6J</strain>
    </source>
</reference>
<accession>E9Q079</accession>
<dbReference type="UCSC" id="uc008xzo.1">
    <property type="organism name" value="mouse"/>
</dbReference>
<evidence type="ECO:0000313" key="8">
    <source>
        <dbReference type="MGI" id="MGI:3646267"/>
    </source>
</evidence>
<dbReference type="BioGRID-ORCS" id="665615">
    <property type="hits" value="0 hits in 70 CRISPR screens"/>
</dbReference>
<dbReference type="RNAct" id="E9Q079">
    <property type="molecule type" value="protein"/>
</dbReference>
<dbReference type="MGI" id="MGI:3646267">
    <property type="gene designation" value="Smr2l"/>
</dbReference>
<dbReference type="GO" id="GO:0051930">
    <property type="term" value="P:regulation of sensory perception of pain"/>
    <property type="evidence" value="ECO:0000318"/>
    <property type="project" value="GO_Central"/>
</dbReference>
<dbReference type="GO" id="GO:0004866">
    <property type="term" value="F:endopeptidase inhibitor activity"/>
    <property type="evidence" value="ECO:0000318"/>
    <property type="project" value="GO_Central"/>
</dbReference>
<dbReference type="PROSITE" id="PS51257">
    <property type="entry name" value="PROKAR_LIPOPROTEIN"/>
    <property type="match status" value="1"/>
</dbReference>
<dbReference type="Proteomes" id="UP000000589">
    <property type="component" value="Chromosome 5"/>
</dbReference>
<evidence type="ECO:0000256" key="1">
    <source>
        <dbReference type="ARBA" id="ARBA00004061"/>
    </source>
</evidence>
<reference evidence="7" key="3">
    <citation type="submission" date="2025-08" db="UniProtKB">
        <authorList>
            <consortium name="Ensembl"/>
        </authorList>
    </citation>
    <scope>IDENTIFICATION</scope>
    <source>
        <strain evidence="7">C57BL/6J</strain>
    </source>
</reference>
<feature type="region of interest" description="Disordered" evidence="5">
    <location>
        <begin position="24"/>
        <end position="61"/>
    </location>
</feature>
<dbReference type="HOGENOM" id="CLU_150752_0_0_1"/>
<dbReference type="GO" id="GO:0005576">
    <property type="term" value="C:extracellular region"/>
    <property type="evidence" value="ECO:0007669"/>
    <property type="project" value="UniProtKB-SubCell"/>
</dbReference>
<dbReference type="GeneID" id="665615"/>
<keyword evidence="3" id="KW-0964">Secreted</keyword>
<dbReference type="PaxDb" id="10090-ENSMUSP00000132464"/>
<evidence type="ECO:0000256" key="5">
    <source>
        <dbReference type="SAM" id="MobiDB-lite"/>
    </source>
</evidence>
<feature type="signal peptide" evidence="6">
    <location>
        <begin position="1"/>
        <end position="22"/>
    </location>
</feature>
<feature type="region of interest" description="Disordered" evidence="5">
    <location>
        <begin position="107"/>
        <end position="131"/>
    </location>
</feature>
<dbReference type="PhylomeDB" id="E9Q079"/>
<dbReference type="KEGG" id="mmu:665615"/>
<dbReference type="AlphaFoldDB" id="E9Q079"/>
<dbReference type="STRING" id="10090.ENSMUSP00000132464"/>
<dbReference type="PANTHER" id="PTHR14179:SF14">
    <property type="entry name" value="SUBMAXILLARY GLAND ANDROGEN REGULATED PROTEIN 2 LIKE-RELATED"/>
    <property type="match status" value="1"/>
</dbReference>
<dbReference type="AGR" id="MGI:3646267"/>
<dbReference type="RefSeq" id="NP_001104249.1">
    <property type="nucleotide sequence ID" value="NM_001110779.2"/>
</dbReference>
<dbReference type="InParanoid" id="E9Q079"/>
<dbReference type="OrthoDB" id="9635060at2759"/>
<keyword evidence="9" id="KW-1185">Reference proteome</keyword>
<evidence type="ECO:0000256" key="3">
    <source>
        <dbReference type="ARBA" id="ARBA00022525"/>
    </source>
</evidence>
<gene>
    <name evidence="7 8" type="primary">Smr2l</name>
    <name evidence="8" type="synonym">Gm7714</name>
</gene>
<keyword evidence="4 6" id="KW-0732">Signal</keyword>
<feature type="compositionally biased region" description="Basic and acidic residues" evidence="5">
    <location>
        <begin position="24"/>
        <end position="34"/>
    </location>
</feature>
<organism evidence="7 9">
    <name type="scientific">Mus musculus</name>
    <name type="common">Mouse</name>
    <dbReference type="NCBI Taxonomy" id="10090"/>
    <lineage>
        <taxon>Eukaryota</taxon>
        <taxon>Metazoa</taxon>
        <taxon>Chordata</taxon>
        <taxon>Craniata</taxon>
        <taxon>Vertebrata</taxon>
        <taxon>Euteleostomi</taxon>
        <taxon>Mammalia</taxon>
        <taxon>Eutheria</taxon>
        <taxon>Euarchontoglires</taxon>
        <taxon>Glires</taxon>
        <taxon>Rodentia</taxon>
        <taxon>Myomorpha</taxon>
        <taxon>Muroidea</taxon>
        <taxon>Muridae</taxon>
        <taxon>Murinae</taxon>
        <taxon>Mus</taxon>
        <taxon>Mus</taxon>
    </lineage>
</organism>
<dbReference type="InterPro" id="IPR026288">
    <property type="entry name" value="SMR-like"/>
</dbReference>
<evidence type="ECO:0000313" key="7">
    <source>
        <dbReference type="Ensembl" id="ENSMUSP00000132464.2"/>
    </source>
</evidence>